<keyword evidence="1 4" id="KW-0808">Transferase</keyword>
<feature type="domain" description="N-acetyltransferase" evidence="3">
    <location>
        <begin position="7"/>
        <end position="134"/>
    </location>
</feature>
<name>A0A3A1UNJ4_9BACL</name>
<evidence type="ECO:0000256" key="1">
    <source>
        <dbReference type="ARBA" id="ARBA00022679"/>
    </source>
</evidence>
<organism evidence="4 5">
    <name type="scientific">Paenibacillus nanensis</name>
    <dbReference type="NCBI Taxonomy" id="393251"/>
    <lineage>
        <taxon>Bacteria</taxon>
        <taxon>Bacillati</taxon>
        <taxon>Bacillota</taxon>
        <taxon>Bacilli</taxon>
        <taxon>Bacillales</taxon>
        <taxon>Paenibacillaceae</taxon>
        <taxon>Paenibacillus</taxon>
    </lineage>
</organism>
<evidence type="ECO:0000313" key="5">
    <source>
        <dbReference type="Proteomes" id="UP000266482"/>
    </source>
</evidence>
<reference evidence="4 5" key="1">
    <citation type="submission" date="2018-09" db="EMBL/GenBank/DDBJ databases">
        <title>Paenibacillus aracenensis nov. sp. isolated from a cave in southern Spain.</title>
        <authorList>
            <person name="Jurado V."/>
            <person name="Gutierrez-Patricio S."/>
            <person name="Gonzalez-Pimentel J.L."/>
            <person name="Miller A.Z."/>
            <person name="Laiz L."/>
            <person name="Saiz-Jimenez C."/>
        </authorList>
    </citation>
    <scope>NUCLEOTIDE SEQUENCE [LARGE SCALE GENOMIC DNA]</scope>
    <source>
        <strain evidence="4 5">DSM 22867</strain>
    </source>
</reference>
<keyword evidence="2" id="KW-0012">Acyltransferase</keyword>
<dbReference type="PANTHER" id="PTHR43626:SF4">
    <property type="entry name" value="GCN5-RELATED N-ACETYLTRANSFERASE 2, CHLOROPLASTIC"/>
    <property type="match status" value="1"/>
</dbReference>
<evidence type="ECO:0000313" key="4">
    <source>
        <dbReference type="EMBL" id="RIX47096.1"/>
    </source>
</evidence>
<dbReference type="Pfam" id="PF13673">
    <property type="entry name" value="Acetyltransf_10"/>
    <property type="match status" value="1"/>
</dbReference>
<dbReference type="InterPro" id="IPR045039">
    <property type="entry name" value="NSI-like"/>
</dbReference>
<protein>
    <submittedName>
        <fullName evidence="4">N-acetyltransferase</fullName>
    </submittedName>
</protein>
<dbReference type="GO" id="GO:0008080">
    <property type="term" value="F:N-acetyltransferase activity"/>
    <property type="evidence" value="ECO:0007669"/>
    <property type="project" value="InterPro"/>
</dbReference>
<dbReference type="Proteomes" id="UP000266482">
    <property type="component" value="Unassembled WGS sequence"/>
</dbReference>
<dbReference type="PANTHER" id="PTHR43626">
    <property type="entry name" value="ACYL-COA N-ACYLTRANSFERASE"/>
    <property type="match status" value="1"/>
</dbReference>
<dbReference type="CDD" id="cd04301">
    <property type="entry name" value="NAT_SF"/>
    <property type="match status" value="1"/>
</dbReference>
<proteinExistence type="predicted"/>
<evidence type="ECO:0000256" key="2">
    <source>
        <dbReference type="ARBA" id="ARBA00023315"/>
    </source>
</evidence>
<gene>
    <name evidence="4" type="ORF">D3P08_25835</name>
</gene>
<dbReference type="InterPro" id="IPR016181">
    <property type="entry name" value="Acyl_CoA_acyltransferase"/>
</dbReference>
<comment type="caution">
    <text evidence="4">The sequence shown here is derived from an EMBL/GenBank/DDBJ whole genome shotgun (WGS) entry which is preliminary data.</text>
</comment>
<dbReference type="InterPro" id="IPR000182">
    <property type="entry name" value="GNAT_dom"/>
</dbReference>
<sequence length="134" mass="14957">MNIRYASNIEDITREALQALFLSVEWESGKHPDELVQAIQGSHSIAAAWDGDRLVGLINALSDGVLTVYFHYMLIHPDYQGKGIGKAMMDIMLDRYKGCKTKVLISYESAVDFYQKCGFSKEDGATPMFISSLV</sequence>
<keyword evidence="5" id="KW-1185">Reference proteome</keyword>
<dbReference type="AlphaFoldDB" id="A0A3A1UNJ4"/>
<dbReference type="PROSITE" id="PS51186">
    <property type="entry name" value="GNAT"/>
    <property type="match status" value="1"/>
</dbReference>
<accession>A0A3A1UNJ4</accession>
<evidence type="ECO:0000259" key="3">
    <source>
        <dbReference type="PROSITE" id="PS51186"/>
    </source>
</evidence>
<dbReference type="Gene3D" id="3.40.630.30">
    <property type="match status" value="1"/>
</dbReference>
<dbReference type="GO" id="GO:0005737">
    <property type="term" value="C:cytoplasm"/>
    <property type="evidence" value="ECO:0007669"/>
    <property type="project" value="TreeGrafter"/>
</dbReference>
<dbReference type="SUPFAM" id="SSF55729">
    <property type="entry name" value="Acyl-CoA N-acyltransferases (Nat)"/>
    <property type="match status" value="1"/>
</dbReference>
<dbReference type="EMBL" id="QXQA01000025">
    <property type="protein sequence ID" value="RIX47096.1"/>
    <property type="molecule type" value="Genomic_DNA"/>
</dbReference>
<dbReference type="OrthoDB" id="8453373at2"/>